<evidence type="ECO:0000313" key="2">
    <source>
        <dbReference type="EMBL" id="MDS0260436.1"/>
    </source>
</evidence>
<protein>
    <submittedName>
        <fullName evidence="2">DUF6517 family protein</fullName>
    </submittedName>
</protein>
<organism evidence="2 3">
    <name type="scientific">Haloarcula saliterrae</name>
    <dbReference type="NCBI Taxonomy" id="2950534"/>
    <lineage>
        <taxon>Archaea</taxon>
        <taxon>Methanobacteriati</taxon>
        <taxon>Methanobacteriota</taxon>
        <taxon>Stenosarchaea group</taxon>
        <taxon>Halobacteria</taxon>
        <taxon>Halobacteriales</taxon>
        <taxon>Haloarculaceae</taxon>
        <taxon>Haloarcula</taxon>
    </lineage>
</organism>
<sequence>MTSKRIPSENAATLTRRKLLWATGVAGAAGLAGCGGATDRTITASDAQMGETMAGLGFEQSDSKTFTDTASREVAGVEGSVTAESKLTVFANEESTPDPTEEERWTESDSTLARWSDNAPVRAVRGSDVIDGEGITPAEGDQFDLLPAESMTLLVPDTDGDPDRVISTTPMADIDFGDRETDGEVTFDPPVPYAEGDSFAPTGLAFVSEGDQ</sequence>
<keyword evidence="3" id="KW-1185">Reference proteome</keyword>
<proteinExistence type="predicted"/>
<accession>A0ABU2FFC9</accession>
<dbReference type="Proteomes" id="UP001259659">
    <property type="component" value="Unassembled WGS sequence"/>
</dbReference>
<feature type="region of interest" description="Disordered" evidence="1">
    <location>
        <begin position="155"/>
        <end position="212"/>
    </location>
</feature>
<dbReference type="PROSITE" id="PS51257">
    <property type="entry name" value="PROKAR_LIPOPROTEIN"/>
    <property type="match status" value="1"/>
</dbReference>
<dbReference type="EMBL" id="JAMQON010000003">
    <property type="protein sequence ID" value="MDS0260436.1"/>
    <property type="molecule type" value="Genomic_DNA"/>
</dbReference>
<evidence type="ECO:0000313" key="3">
    <source>
        <dbReference type="Proteomes" id="UP001259659"/>
    </source>
</evidence>
<reference evidence="2 3" key="1">
    <citation type="submission" date="2022-06" db="EMBL/GenBank/DDBJ databases">
        <title>Haloarcula sp. a new haloarchaeum isolate from saline soil.</title>
        <authorList>
            <person name="Strakova D."/>
            <person name="Galisteo C."/>
            <person name="Sanchez-Porro C."/>
            <person name="Ventosa A."/>
        </authorList>
    </citation>
    <scope>NUCLEOTIDE SEQUENCE [LARGE SCALE GENOMIC DNA]</scope>
    <source>
        <strain evidence="2 3">S1CR25-12</strain>
    </source>
</reference>
<dbReference type="InterPro" id="IPR006311">
    <property type="entry name" value="TAT_signal"/>
</dbReference>
<name>A0ABU2FFC9_9EURY</name>
<evidence type="ECO:0000256" key="1">
    <source>
        <dbReference type="SAM" id="MobiDB-lite"/>
    </source>
</evidence>
<dbReference type="PROSITE" id="PS51318">
    <property type="entry name" value="TAT"/>
    <property type="match status" value="1"/>
</dbReference>
<comment type="caution">
    <text evidence="2">The sequence shown here is derived from an EMBL/GenBank/DDBJ whole genome shotgun (WGS) entry which is preliminary data.</text>
</comment>
<dbReference type="RefSeq" id="WP_310920098.1">
    <property type="nucleotide sequence ID" value="NZ_JAMQON010000003.1"/>
</dbReference>
<gene>
    <name evidence="2" type="ORF">NDI56_13610</name>
</gene>